<comment type="subcellular location">
    <subcellularLocation>
        <location evidence="1">Cell membrane</location>
        <topology evidence="1">Multi-pass membrane protein</topology>
    </subcellularLocation>
</comment>
<reference evidence="7" key="1">
    <citation type="submission" date="2019-09" db="EMBL/GenBank/DDBJ databases">
        <title>Characterisation of the sponge microbiome using genome-centric metagenomics.</title>
        <authorList>
            <person name="Engelberts J.P."/>
            <person name="Robbins S.J."/>
            <person name="De Goeij J.M."/>
            <person name="Aranda M."/>
            <person name="Bell S.C."/>
            <person name="Webster N.S."/>
        </authorList>
    </citation>
    <scope>NUCLEOTIDE SEQUENCE</scope>
    <source>
        <strain evidence="7">SB0664_bin_27</strain>
    </source>
</reference>
<feature type="transmembrane region" description="Helical" evidence="6">
    <location>
        <begin position="150"/>
        <end position="167"/>
    </location>
</feature>
<evidence type="ECO:0000256" key="2">
    <source>
        <dbReference type="ARBA" id="ARBA00022475"/>
    </source>
</evidence>
<gene>
    <name evidence="7" type="ORF">F4Y42_20825</name>
</gene>
<proteinExistence type="predicted"/>
<dbReference type="AlphaFoldDB" id="A0A6B0YZI9"/>
<feature type="transmembrane region" description="Helical" evidence="6">
    <location>
        <begin position="61"/>
        <end position="82"/>
    </location>
</feature>
<evidence type="ECO:0000256" key="6">
    <source>
        <dbReference type="SAM" id="Phobius"/>
    </source>
</evidence>
<feature type="transmembrane region" description="Helical" evidence="6">
    <location>
        <begin position="267"/>
        <end position="296"/>
    </location>
</feature>
<dbReference type="EMBL" id="VXRG01000179">
    <property type="protein sequence ID" value="MXY95891.1"/>
    <property type="molecule type" value="Genomic_DNA"/>
</dbReference>
<accession>A0A6B0YZI9</accession>
<sequence length="318" mass="33032">MELALIISILTVTIQAGASLVFAAVGEIYTERAGVLNLGLEGILIMGAVSAFAVGFHTESLLLGTLAAVIVGGALASIHAFLSVTLRADQVVSGLALTLFGIGLSSFLGQRLGPEGAPLVGLVGPKFNKVALPALGQIPLLGQAIFNQDLLVYLMYLTVPLAAFLLYRTRLGLNVRAVGEDPDTADAMGISVTRTRYFATIGGGMLMGLGGAHLSLAYTPGWTENLTGGRGWIAIALVIFATWDPARALLGALIFGGVNAIQFRLQAAGGGVIPAAMLAMMPYLLTVVVLTLITVYENVSRRLGAPAALGLPYMRGER</sequence>
<organism evidence="7">
    <name type="scientific">Caldilineaceae bacterium SB0664_bin_27</name>
    <dbReference type="NCBI Taxonomy" id="2605260"/>
    <lineage>
        <taxon>Bacteria</taxon>
        <taxon>Bacillati</taxon>
        <taxon>Chloroflexota</taxon>
        <taxon>Caldilineae</taxon>
        <taxon>Caldilineales</taxon>
        <taxon>Caldilineaceae</taxon>
    </lineage>
</organism>
<dbReference type="CDD" id="cd06580">
    <property type="entry name" value="TM_PBP1_transp_TpRbsC_like"/>
    <property type="match status" value="1"/>
</dbReference>
<dbReference type="GO" id="GO:0022857">
    <property type="term" value="F:transmembrane transporter activity"/>
    <property type="evidence" value="ECO:0007669"/>
    <property type="project" value="InterPro"/>
</dbReference>
<evidence type="ECO:0000313" key="7">
    <source>
        <dbReference type="EMBL" id="MXY95891.1"/>
    </source>
</evidence>
<protein>
    <submittedName>
        <fullName evidence="7">ABC transporter permease</fullName>
    </submittedName>
</protein>
<feature type="transmembrane region" description="Helical" evidence="6">
    <location>
        <begin position="231"/>
        <end position="255"/>
    </location>
</feature>
<dbReference type="Pfam" id="PF02653">
    <property type="entry name" value="BPD_transp_2"/>
    <property type="match status" value="1"/>
</dbReference>
<dbReference type="GO" id="GO:0005886">
    <property type="term" value="C:plasma membrane"/>
    <property type="evidence" value="ECO:0007669"/>
    <property type="project" value="UniProtKB-SubCell"/>
</dbReference>
<keyword evidence="2" id="KW-1003">Cell membrane</keyword>
<evidence type="ECO:0000256" key="1">
    <source>
        <dbReference type="ARBA" id="ARBA00004651"/>
    </source>
</evidence>
<dbReference type="PANTHER" id="PTHR43370">
    <property type="entry name" value="SUGAR ABC TRANSPORTER INTEGRAL MEMBRANE PROTEIN-RELATED"/>
    <property type="match status" value="1"/>
</dbReference>
<dbReference type="PANTHER" id="PTHR43370:SF2">
    <property type="entry name" value="ABC TRANSPORTER PERMEASE PROTEIN"/>
    <property type="match status" value="1"/>
</dbReference>
<keyword evidence="5 6" id="KW-0472">Membrane</keyword>
<comment type="caution">
    <text evidence="7">The sequence shown here is derived from an EMBL/GenBank/DDBJ whole genome shotgun (WGS) entry which is preliminary data.</text>
</comment>
<keyword evidence="3 6" id="KW-0812">Transmembrane</keyword>
<dbReference type="InterPro" id="IPR001851">
    <property type="entry name" value="ABC_transp_permease"/>
</dbReference>
<evidence type="ECO:0000256" key="5">
    <source>
        <dbReference type="ARBA" id="ARBA00023136"/>
    </source>
</evidence>
<evidence type="ECO:0000256" key="3">
    <source>
        <dbReference type="ARBA" id="ARBA00022692"/>
    </source>
</evidence>
<keyword evidence="4 6" id="KW-1133">Transmembrane helix</keyword>
<evidence type="ECO:0000256" key="4">
    <source>
        <dbReference type="ARBA" id="ARBA00022989"/>
    </source>
</evidence>
<name>A0A6B0YZI9_9CHLR</name>
<feature type="transmembrane region" description="Helical" evidence="6">
    <location>
        <begin position="197"/>
        <end position="219"/>
    </location>
</feature>
<feature type="transmembrane region" description="Helical" evidence="6">
    <location>
        <begin position="33"/>
        <end position="54"/>
    </location>
</feature>